<dbReference type="Pfam" id="PF00059">
    <property type="entry name" value="Lectin_C"/>
    <property type="match status" value="1"/>
</dbReference>
<reference evidence="3 4" key="1">
    <citation type="journal article" date="2021" name="Elife">
        <title>Chloroplast acquisition without the gene transfer in kleptoplastic sea slugs, Plakobranchus ocellatus.</title>
        <authorList>
            <person name="Maeda T."/>
            <person name="Takahashi S."/>
            <person name="Yoshida T."/>
            <person name="Shimamura S."/>
            <person name="Takaki Y."/>
            <person name="Nagai Y."/>
            <person name="Toyoda A."/>
            <person name="Suzuki Y."/>
            <person name="Arimoto A."/>
            <person name="Ishii H."/>
            <person name="Satoh N."/>
            <person name="Nishiyama T."/>
            <person name="Hasebe M."/>
            <person name="Maruyama T."/>
            <person name="Minagawa J."/>
            <person name="Obokata J."/>
            <person name="Shigenobu S."/>
        </authorList>
    </citation>
    <scope>NUCLEOTIDE SEQUENCE [LARGE SCALE GENOMIC DNA]</scope>
</reference>
<dbReference type="Gene3D" id="3.10.100.10">
    <property type="entry name" value="Mannose-Binding Protein A, subunit A"/>
    <property type="match status" value="1"/>
</dbReference>
<dbReference type="PROSITE" id="PS50041">
    <property type="entry name" value="C_TYPE_LECTIN_2"/>
    <property type="match status" value="1"/>
</dbReference>
<dbReference type="AlphaFoldDB" id="A0AAV4EE53"/>
<accession>A0AAV4EE53</accession>
<dbReference type="InterPro" id="IPR050111">
    <property type="entry name" value="C-type_lectin/snaclec_domain"/>
</dbReference>
<sequence>MMMMMMMMMTMMMMKTTMIMMMILVVFGEYCYEFVLYRDLEFDTAKDDCRSRGGDLVKIFDKATQEFLYKQLTETYGQKDEVWIGLTDKNAEDKWEWMDGSLPEYNNWAPGQPGIVHGLEDCAALDPDDGGLWHDYKCEDLFIFVDAGHRYICQYNLRSVGAHRGSPNHSFLYLSSSVFSFPKGVSELKSCSFFDVVFPAFLQPPSPSVSIYGTLYDGLGKAR</sequence>
<feature type="domain" description="C-type lectin" evidence="2">
    <location>
        <begin position="27"/>
        <end position="145"/>
    </location>
</feature>
<protein>
    <submittedName>
        <fullName evidence="3">Collectin-12</fullName>
    </submittedName>
</protein>
<dbReference type="InterPro" id="IPR001304">
    <property type="entry name" value="C-type_lectin-like"/>
</dbReference>
<evidence type="ECO:0000256" key="1">
    <source>
        <dbReference type="SAM" id="SignalP"/>
    </source>
</evidence>
<keyword evidence="4" id="KW-1185">Reference proteome</keyword>
<dbReference type="SMART" id="SM00034">
    <property type="entry name" value="CLECT"/>
    <property type="match status" value="1"/>
</dbReference>
<gene>
    <name evidence="3" type="ORF">ElyMa_000045400</name>
</gene>
<dbReference type="Proteomes" id="UP000762676">
    <property type="component" value="Unassembled WGS sequence"/>
</dbReference>
<dbReference type="SUPFAM" id="SSF56436">
    <property type="entry name" value="C-type lectin-like"/>
    <property type="match status" value="1"/>
</dbReference>
<dbReference type="EMBL" id="BMAT01000069">
    <property type="protein sequence ID" value="GFR59039.1"/>
    <property type="molecule type" value="Genomic_DNA"/>
</dbReference>
<dbReference type="CDD" id="cd00037">
    <property type="entry name" value="CLECT"/>
    <property type="match status" value="1"/>
</dbReference>
<dbReference type="InterPro" id="IPR016186">
    <property type="entry name" value="C-type_lectin-like/link_sf"/>
</dbReference>
<dbReference type="PANTHER" id="PTHR22803">
    <property type="entry name" value="MANNOSE, PHOSPHOLIPASE, LECTIN RECEPTOR RELATED"/>
    <property type="match status" value="1"/>
</dbReference>
<feature type="chain" id="PRO_5043999813" evidence="1">
    <location>
        <begin position="29"/>
        <end position="223"/>
    </location>
</feature>
<evidence type="ECO:0000259" key="2">
    <source>
        <dbReference type="PROSITE" id="PS50041"/>
    </source>
</evidence>
<proteinExistence type="predicted"/>
<evidence type="ECO:0000313" key="3">
    <source>
        <dbReference type="EMBL" id="GFR59039.1"/>
    </source>
</evidence>
<comment type="caution">
    <text evidence="3">The sequence shown here is derived from an EMBL/GenBank/DDBJ whole genome shotgun (WGS) entry which is preliminary data.</text>
</comment>
<name>A0AAV4EE53_9GAST</name>
<feature type="signal peptide" evidence="1">
    <location>
        <begin position="1"/>
        <end position="28"/>
    </location>
</feature>
<dbReference type="InterPro" id="IPR016187">
    <property type="entry name" value="CTDL_fold"/>
</dbReference>
<evidence type="ECO:0000313" key="4">
    <source>
        <dbReference type="Proteomes" id="UP000762676"/>
    </source>
</evidence>
<keyword evidence="1" id="KW-0732">Signal</keyword>
<organism evidence="3 4">
    <name type="scientific">Elysia marginata</name>
    <dbReference type="NCBI Taxonomy" id="1093978"/>
    <lineage>
        <taxon>Eukaryota</taxon>
        <taxon>Metazoa</taxon>
        <taxon>Spiralia</taxon>
        <taxon>Lophotrochozoa</taxon>
        <taxon>Mollusca</taxon>
        <taxon>Gastropoda</taxon>
        <taxon>Heterobranchia</taxon>
        <taxon>Euthyneura</taxon>
        <taxon>Panpulmonata</taxon>
        <taxon>Sacoglossa</taxon>
        <taxon>Placobranchoidea</taxon>
        <taxon>Plakobranchidae</taxon>
        <taxon>Elysia</taxon>
    </lineage>
</organism>